<dbReference type="AlphaFoldDB" id="A0A9P6CGS7"/>
<reference evidence="2" key="1">
    <citation type="submission" date="2020-11" db="EMBL/GenBank/DDBJ databases">
        <authorList>
            <consortium name="DOE Joint Genome Institute"/>
            <person name="Ahrendt S."/>
            <person name="Riley R."/>
            <person name="Andreopoulos W."/>
            <person name="Labutti K."/>
            <person name="Pangilinan J."/>
            <person name="Ruiz-Duenas F.J."/>
            <person name="Barrasa J.M."/>
            <person name="Sanchez-Garcia M."/>
            <person name="Camarero S."/>
            <person name="Miyauchi S."/>
            <person name="Serrano A."/>
            <person name="Linde D."/>
            <person name="Babiker R."/>
            <person name="Drula E."/>
            <person name="Ayuso-Fernandez I."/>
            <person name="Pacheco R."/>
            <person name="Padilla G."/>
            <person name="Ferreira P."/>
            <person name="Barriuso J."/>
            <person name="Kellner H."/>
            <person name="Castanera R."/>
            <person name="Alfaro M."/>
            <person name="Ramirez L."/>
            <person name="Pisabarro A.G."/>
            <person name="Kuo A."/>
            <person name="Tritt A."/>
            <person name="Lipzen A."/>
            <person name="He G."/>
            <person name="Yan M."/>
            <person name="Ng V."/>
            <person name="Cullen D."/>
            <person name="Martin F."/>
            <person name="Rosso M.-N."/>
            <person name="Henrissat B."/>
            <person name="Hibbett D."/>
            <person name="Martinez A.T."/>
            <person name="Grigoriev I.V."/>
        </authorList>
    </citation>
    <scope>NUCLEOTIDE SEQUENCE</scope>
    <source>
        <strain evidence="2">CBS 247.69</strain>
    </source>
</reference>
<gene>
    <name evidence="2" type="ORF">BDZ94DRAFT_1266426</name>
</gene>
<protein>
    <recommendedName>
        <fullName evidence="1">BHLH domain-containing protein</fullName>
    </recommendedName>
</protein>
<evidence type="ECO:0000259" key="1">
    <source>
        <dbReference type="PROSITE" id="PS50888"/>
    </source>
</evidence>
<accession>A0A9P6CGS7</accession>
<name>A0A9P6CGS7_9AGAR</name>
<dbReference type="InterPro" id="IPR011598">
    <property type="entry name" value="bHLH_dom"/>
</dbReference>
<comment type="caution">
    <text evidence="2">The sequence shown here is derived from an EMBL/GenBank/DDBJ whole genome shotgun (WGS) entry which is preliminary data.</text>
</comment>
<dbReference type="GO" id="GO:0046983">
    <property type="term" value="F:protein dimerization activity"/>
    <property type="evidence" value="ECO:0007669"/>
    <property type="project" value="InterPro"/>
</dbReference>
<dbReference type="EMBL" id="MU150301">
    <property type="protein sequence ID" value="KAF9460269.1"/>
    <property type="molecule type" value="Genomic_DNA"/>
</dbReference>
<dbReference type="OrthoDB" id="3365698at2759"/>
<evidence type="ECO:0000313" key="2">
    <source>
        <dbReference type="EMBL" id="KAF9460269.1"/>
    </source>
</evidence>
<dbReference type="Proteomes" id="UP000807353">
    <property type="component" value="Unassembled WGS sequence"/>
</dbReference>
<sequence>MKPSERSDAEFEAWKSKEIFSEDTQNRIRNSLSLARKEVDSLNLEISLLRSTKQTPPNKLLADLAKKTEEIEVLQGAISPLKKIPHEILCEFFLYSDDTMSLLKIPHRRMRAFPWALAQVCSHWRDILWGIPGVWENIRIWDDVQDAEIPAVVDIFQTILARSGVQISLTAPHNDQLFTKLVLPNLNRLKGLEMVVDRDSFRTLFELPGGSVDSLISINFHFGSGALPYLKSNSFKTSPNLRKVTLTNNLGVRDWPNRLWCLPWAQLTDIALPTSLIHTTFLHGILGECICLRTATLVIGMGGSDYFDRGVIVPKLESLVLYRTDLALNWEAFLRPLILPSLRSILVPDAQTWNQAEFTSLVVRSACPLKSIHLAYYRGTTHDLYSFLERVPSLCKLILPWLHIPDSVFKAIHQRKILPILGHLECIVDPSGLNAVLDLIESYISENSSAENPHVGINLGRLVFSSDEEDFDNPLKDPLKRYYRLDPIFRENGRDINVITSL</sequence>
<keyword evidence="3" id="KW-1185">Reference proteome</keyword>
<proteinExistence type="predicted"/>
<evidence type="ECO:0000313" key="3">
    <source>
        <dbReference type="Proteomes" id="UP000807353"/>
    </source>
</evidence>
<organism evidence="2 3">
    <name type="scientific">Collybia nuda</name>
    <dbReference type="NCBI Taxonomy" id="64659"/>
    <lineage>
        <taxon>Eukaryota</taxon>
        <taxon>Fungi</taxon>
        <taxon>Dikarya</taxon>
        <taxon>Basidiomycota</taxon>
        <taxon>Agaricomycotina</taxon>
        <taxon>Agaricomycetes</taxon>
        <taxon>Agaricomycetidae</taxon>
        <taxon>Agaricales</taxon>
        <taxon>Tricholomatineae</taxon>
        <taxon>Clitocybaceae</taxon>
        <taxon>Collybia</taxon>
    </lineage>
</organism>
<feature type="domain" description="BHLH" evidence="1">
    <location>
        <begin position="26"/>
        <end position="84"/>
    </location>
</feature>
<dbReference type="PROSITE" id="PS50888">
    <property type="entry name" value="BHLH"/>
    <property type="match status" value="1"/>
</dbReference>